<reference evidence="1 2" key="1">
    <citation type="submission" date="2018-05" db="EMBL/GenBank/DDBJ databases">
        <title>Draft genome of Methanospirillum lacunae Ki8-1.</title>
        <authorList>
            <person name="Dueholm M.S."/>
            <person name="Nielsen P.H."/>
            <person name="Bakmann L.F."/>
            <person name="Otzen D.E."/>
        </authorList>
    </citation>
    <scope>NUCLEOTIDE SEQUENCE [LARGE SCALE GENOMIC DNA]</scope>
    <source>
        <strain evidence="1 2">Ki8-1</strain>
    </source>
</reference>
<evidence type="ECO:0000313" key="2">
    <source>
        <dbReference type="Proteomes" id="UP000245657"/>
    </source>
</evidence>
<gene>
    <name evidence="1" type="ORF">DK846_01920</name>
</gene>
<keyword evidence="2" id="KW-1185">Reference proteome</keyword>
<organism evidence="1 2">
    <name type="scientific">Methanospirillum lacunae</name>
    <dbReference type="NCBI Taxonomy" id="668570"/>
    <lineage>
        <taxon>Archaea</taxon>
        <taxon>Methanobacteriati</taxon>
        <taxon>Methanobacteriota</taxon>
        <taxon>Stenosarchaea group</taxon>
        <taxon>Methanomicrobia</taxon>
        <taxon>Methanomicrobiales</taxon>
        <taxon>Methanospirillaceae</taxon>
        <taxon>Methanospirillum</taxon>
    </lineage>
</organism>
<dbReference type="AlphaFoldDB" id="A0A2V2N8D4"/>
<accession>A0A2V2N8D4</accession>
<protein>
    <submittedName>
        <fullName evidence="1">Uncharacterized protein</fullName>
    </submittedName>
</protein>
<evidence type="ECO:0000313" key="1">
    <source>
        <dbReference type="EMBL" id="PWR73946.1"/>
    </source>
</evidence>
<comment type="caution">
    <text evidence="1">The sequence shown here is derived from an EMBL/GenBank/DDBJ whole genome shotgun (WGS) entry which is preliminary data.</text>
</comment>
<dbReference type="GeneID" id="97549288"/>
<name>A0A2V2N8D4_9EURY</name>
<dbReference type="OrthoDB" id="106947at2157"/>
<proteinExistence type="predicted"/>
<dbReference type="RefSeq" id="WP_109967225.1">
    <property type="nucleotide sequence ID" value="NZ_CP176093.1"/>
</dbReference>
<dbReference type="EMBL" id="QGMY01000002">
    <property type="protein sequence ID" value="PWR73946.1"/>
    <property type="molecule type" value="Genomic_DNA"/>
</dbReference>
<dbReference type="Proteomes" id="UP000245657">
    <property type="component" value="Unassembled WGS sequence"/>
</dbReference>
<sequence length="134" mass="15382">MCSRYREFQRFPNLKILDLAIRGPCDLCGSRYVEYIEKVTEDRRKNRNNLPARRICKKCLGKAKKKKSETFRSLPGVLNIAGMKRVYTDLGRCKICHSGKATWRDSDNQTCVCDSCYVNSGVTLSPQGDECQNY</sequence>